<proteinExistence type="predicted"/>
<sequence>MEGNEESLHVPMQGRSRGASRRVGDQLTTLRGSGVEDIKRLQGDLLLKAELPHATEIPNPSVNLDIGEDPTDLNKEANGEEEVGIPTPGGEGTKSRQLPVCRNDEDIRMEVDKTVEVGNKVGAKLGDFPSMVTQVITGEGIDIVYQ</sequence>
<organism evidence="1 2">
    <name type="scientific">Smallanthus sonchifolius</name>
    <dbReference type="NCBI Taxonomy" id="185202"/>
    <lineage>
        <taxon>Eukaryota</taxon>
        <taxon>Viridiplantae</taxon>
        <taxon>Streptophyta</taxon>
        <taxon>Embryophyta</taxon>
        <taxon>Tracheophyta</taxon>
        <taxon>Spermatophyta</taxon>
        <taxon>Magnoliopsida</taxon>
        <taxon>eudicotyledons</taxon>
        <taxon>Gunneridae</taxon>
        <taxon>Pentapetalae</taxon>
        <taxon>asterids</taxon>
        <taxon>campanulids</taxon>
        <taxon>Asterales</taxon>
        <taxon>Asteraceae</taxon>
        <taxon>Asteroideae</taxon>
        <taxon>Heliantheae alliance</taxon>
        <taxon>Millerieae</taxon>
        <taxon>Smallanthus</taxon>
    </lineage>
</organism>
<gene>
    <name evidence="1" type="ORF">L1987_62036</name>
</gene>
<accession>A0ACB9C9K2</accession>
<name>A0ACB9C9K2_9ASTR</name>
<evidence type="ECO:0000313" key="1">
    <source>
        <dbReference type="EMBL" id="KAI3730857.1"/>
    </source>
</evidence>
<keyword evidence="2" id="KW-1185">Reference proteome</keyword>
<evidence type="ECO:0000313" key="2">
    <source>
        <dbReference type="Proteomes" id="UP001056120"/>
    </source>
</evidence>
<dbReference type="Proteomes" id="UP001056120">
    <property type="component" value="Linkage Group LG21"/>
</dbReference>
<reference evidence="1 2" key="2">
    <citation type="journal article" date="2022" name="Mol. Ecol. Resour.">
        <title>The genomes of chicory, endive, great burdock and yacon provide insights into Asteraceae paleo-polyploidization history and plant inulin production.</title>
        <authorList>
            <person name="Fan W."/>
            <person name="Wang S."/>
            <person name="Wang H."/>
            <person name="Wang A."/>
            <person name="Jiang F."/>
            <person name="Liu H."/>
            <person name="Zhao H."/>
            <person name="Xu D."/>
            <person name="Zhang Y."/>
        </authorList>
    </citation>
    <scope>NUCLEOTIDE SEQUENCE [LARGE SCALE GENOMIC DNA]</scope>
    <source>
        <strain evidence="2">cv. Yunnan</strain>
        <tissue evidence="1">Leaves</tissue>
    </source>
</reference>
<reference evidence="2" key="1">
    <citation type="journal article" date="2022" name="Mol. Ecol. Resour.">
        <title>The genomes of chicory, endive, great burdock and yacon provide insights into Asteraceae palaeo-polyploidization history and plant inulin production.</title>
        <authorList>
            <person name="Fan W."/>
            <person name="Wang S."/>
            <person name="Wang H."/>
            <person name="Wang A."/>
            <person name="Jiang F."/>
            <person name="Liu H."/>
            <person name="Zhao H."/>
            <person name="Xu D."/>
            <person name="Zhang Y."/>
        </authorList>
    </citation>
    <scope>NUCLEOTIDE SEQUENCE [LARGE SCALE GENOMIC DNA]</scope>
    <source>
        <strain evidence="2">cv. Yunnan</strain>
    </source>
</reference>
<comment type="caution">
    <text evidence="1">The sequence shown here is derived from an EMBL/GenBank/DDBJ whole genome shotgun (WGS) entry which is preliminary data.</text>
</comment>
<dbReference type="EMBL" id="CM042038">
    <property type="protein sequence ID" value="KAI3730857.1"/>
    <property type="molecule type" value="Genomic_DNA"/>
</dbReference>
<protein>
    <submittedName>
        <fullName evidence="1">Uncharacterized protein</fullName>
    </submittedName>
</protein>